<dbReference type="InterPro" id="IPR029063">
    <property type="entry name" value="SAM-dependent_MTases_sf"/>
</dbReference>
<reference evidence="2" key="1">
    <citation type="journal article" date="2019" name="Int. J. Syst. Evol. Microbiol.">
        <title>The Global Catalogue of Microorganisms (GCM) 10K type strain sequencing project: providing services to taxonomists for standard genome sequencing and annotation.</title>
        <authorList>
            <consortium name="The Broad Institute Genomics Platform"/>
            <consortium name="The Broad Institute Genome Sequencing Center for Infectious Disease"/>
            <person name="Wu L."/>
            <person name="Ma J."/>
        </authorList>
    </citation>
    <scope>NUCLEOTIDE SEQUENCE [LARGE SCALE GENOMIC DNA]</scope>
    <source>
        <strain evidence="2">CECT 7706</strain>
    </source>
</reference>
<keyword evidence="2" id="KW-1185">Reference proteome</keyword>
<keyword evidence="1" id="KW-0808">Transferase</keyword>
<sequence>MFFQAWEYFIYFLEKEDEHSLHSPFYFNTYLELKSYLKKNKRGIESLEKQRKFFLRQNTKIISDDLGAGSRWDSSSGRKVSTIMKRVGTPLKFSLVYQFLCKQTPANTVLDLGTSLGINTAYLSNGAKGILYSFEGDPAQMKLAKKHLDSHYNVRLVSGNLDDSLGEIVRQVDSIDFVLMDANHRYAPTIAYFEAISPKLHDSSIVVIADIHWSKEMKYAWNQLKKSPRVTGSMDFFECGVLFFRPNPEKTHLVMAI</sequence>
<protein>
    <submittedName>
        <fullName evidence="1">Class I SAM-dependent methyltransferase</fullName>
        <ecNumber evidence="1">2.1.1.-</ecNumber>
    </submittedName>
</protein>
<accession>A0ABT8CBX3</accession>
<dbReference type="Pfam" id="PF13578">
    <property type="entry name" value="Methyltransf_24"/>
    <property type="match status" value="1"/>
</dbReference>
<evidence type="ECO:0000313" key="1">
    <source>
        <dbReference type="EMBL" id="MDN3690005.1"/>
    </source>
</evidence>
<dbReference type="RefSeq" id="WP_163383469.1">
    <property type="nucleotide sequence ID" value="NZ_JAUFQS010000047.1"/>
</dbReference>
<dbReference type="GO" id="GO:0008168">
    <property type="term" value="F:methyltransferase activity"/>
    <property type="evidence" value="ECO:0007669"/>
    <property type="project" value="UniProtKB-KW"/>
</dbReference>
<dbReference type="SUPFAM" id="SSF53335">
    <property type="entry name" value="S-adenosyl-L-methionine-dependent methyltransferases"/>
    <property type="match status" value="1"/>
</dbReference>
<keyword evidence="1" id="KW-0489">Methyltransferase</keyword>
<dbReference type="GO" id="GO:0032259">
    <property type="term" value="P:methylation"/>
    <property type="evidence" value="ECO:0007669"/>
    <property type="project" value="UniProtKB-KW"/>
</dbReference>
<organism evidence="1 2">
    <name type="scientific">Cyclobacterium jeungdonense</name>
    <dbReference type="NCBI Taxonomy" id="708087"/>
    <lineage>
        <taxon>Bacteria</taxon>
        <taxon>Pseudomonadati</taxon>
        <taxon>Bacteroidota</taxon>
        <taxon>Cytophagia</taxon>
        <taxon>Cytophagales</taxon>
        <taxon>Cyclobacteriaceae</taxon>
        <taxon>Cyclobacterium</taxon>
    </lineage>
</organism>
<dbReference type="Proteomes" id="UP001236663">
    <property type="component" value="Unassembled WGS sequence"/>
</dbReference>
<proteinExistence type="predicted"/>
<comment type="caution">
    <text evidence="1">The sequence shown here is derived from an EMBL/GenBank/DDBJ whole genome shotgun (WGS) entry which is preliminary data.</text>
</comment>
<gene>
    <name evidence="1" type="ORF">QWZ15_19430</name>
</gene>
<dbReference type="Gene3D" id="3.40.50.150">
    <property type="entry name" value="Vaccinia Virus protein VP39"/>
    <property type="match status" value="1"/>
</dbReference>
<name>A0ABT8CBX3_9BACT</name>
<dbReference type="EMBL" id="JAUFQS010000047">
    <property type="protein sequence ID" value="MDN3690005.1"/>
    <property type="molecule type" value="Genomic_DNA"/>
</dbReference>
<dbReference type="CDD" id="cd02440">
    <property type="entry name" value="AdoMet_MTases"/>
    <property type="match status" value="1"/>
</dbReference>
<dbReference type="EC" id="2.1.1.-" evidence="1"/>
<evidence type="ECO:0000313" key="2">
    <source>
        <dbReference type="Proteomes" id="UP001236663"/>
    </source>
</evidence>